<dbReference type="PANTHER" id="PTHR30441">
    <property type="entry name" value="DUF748 DOMAIN-CONTAINING PROTEIN"/>
    <property type="match status" value="1"/>
</dbReference>
<evidence type="ECO:0000259" key="7">
    <source>
        <dbReference type="Pfam" id="PF04357"/>
    </source>
</evidence>
<dbReference type="EMBL" id="CP051682">
    <property type="protein sequence ID" value="QJD98059.1"/>
    <property type="molecule type" value="Genomic_DNA"/>
</dbReference>
<dbReference type="InterPro" id="IPR007452">
    <property type="entry name" value="TamB_C"/>
</dbReference>
<keyword evidence="2 6" id="KW-0812">Transmembrane</keyword>
<accession>A0A7L5E6U1</accession>
<feature type="transmembrane region" description="Helical" evidence="6">
    <location>
        <begin position="12"/>
        <end position="32"/>
    </location>
</feature>
<dbReference type="PANTHER" id="PTHR30441:SF8">
    <property type="entry name" value="DUF748 DOMAIN-CONTAINING PROTEIN"/>
    <property type="match status" value="1"/>
</dbReference>
<feature type="domain" description="Translocation and assembly module TamB C-terminal" evidence="7">
    <location>
        <begin position="1204"/>
        <end position="1660"/>
    </location>
</feature>
<name>A0A7L5E6U1_9SPHI</name>
<reference evidence="8 9" key="1">
    <citation type="submission" date="2020-04" db="EMBL/GenBank/DDBJ databases">
        <title>Genome sequencing of novel species.</title>
        <authorList>
            <person name="Heo J."/>
            <person name="Kim S.-J."/>
            <person name="Kim J.-S."/>
            <person name="Hong S.-B."/>
            <person name="Kwon S.-W."/>
        </authorList>
    </citation>
    <scope>NUCLEOTIDE SEQUENCE [LARGE SCALE GENOMIC DNA]</scope>
    <source>
        <strain evidence="8 9">F39-2</strain>
    </source>
</reference>
<evidence type="ECO:0000256" key="2">
    <source>
        <dbReference type="ARBA" id="ARBA00022692"/>
    </source>
</evidence>
<keyword evidence="9" id="KW-1185">Reference proteome</keyword>
<feature type="compositionally biased region" description="Basic and acidic residues" evidence="5">
    <location>
        <begin position="1673"/>
        <end position="1704"/>
    </location>
</feature>
<organism evidence="8 9">
    <name type="scientific">Mucilaginibacter robiniae</name>
    <dbReference type="NCBI Taxonomy" id="2728022"/>
    <lineage>
        <taxon>Bacteria</taxon>
        <taxon>Pseudomonadati</taxon>
        <taxon>Bacteroidota</taxon>
        <taxon>Sphingobacteriia</taxon>
        <taxon>Sphingobacteriales</taxon>
        <taxon>Sphingobacteriaceae</taxon>
        <taxon>Mucilaginibacter</taxon>
    </lineage>
</organism>
<evidence type="ECO:0000256" key="3">
    <source>
        <dbReference type="ARBA" id="ARBA00022989"/>
    </source>
</evidence>
<dbReference type="InterPro" id="IPR008023">
    <property type="entry name" value="DUF748"/>
</dbReference>
<keyword evidence="4 6" id="KW-0472">Membrane</keyword>
<evidence type="ECO:0000256" key="4">
    <source>
        <dbReference type="ARBA" id="ARBA00023136"/>
    </source>
</evidence>
<dbReference type="InterPro" id="IPR052894">
    <property type="entry name" value="AsmA-related"/>
</dbReference>
<dbReference type="GO" id="GO:0090313">
    <property type="term" value="P:regulation of protein targeting to membrane"/>
    <property type="evidence" value="ECO:0007669"/>
    <property type="project" value="TreeGrafter"/>
</dbReference>
<dbReference type="Pfam" id="PF04357">
    <property type="entry name" value="TamB"/>
    <property type="match status" value="1"/>
</dbReference>
<dbReference type="Proteomes" id="UP000503278">
    <property type="component" value="Chromosome"/>
</dbReference>
<evidence type="ECO:0000256" key="1">
    <source>
        <dbReference type="ARBA" id="ARBA00004167"/>
    </source>
</evidence>
<dbReference type="GO" id="GO:0005886">
    <property type="term" value="C:plasma membrane"/>
    <property type="evidence" value="ECO:0007669"/>
    <property type="project" value="InterPro"/>
</dbReference>
<keyword evidence="3 6" id="KW-1133">Transmembrane helix</keyword>
<protein>
    <submittedName>
        <fullName evidence="8">Translocation/assembly module TamB</fullName>
    </submittedName>
</protein>
<comment type="subcellular location">
    <subcellularLocation>
        <location evidence="1">Membrane</location>
        <topology evidence="1">Single-pass membrane protein</topology>
    </subcellularLocation>
</comment>
<feature type="region of interest" description="Disordered" evidence="5">
    <location>
        <begin position="1673"/>
        <end position="1722"/>
    </location>
</feature>
<evidence type="ECO:0000313" key="8">
    <source>
        <dbReference type="EMBL" id="QJD98059.1"/>
    </source>
</evidence>
<evidence type="ECO:0000256" key="6">
    <source>
        <dbReference type="SAM" id="Phobius"/>
    </source>
</evidence>
<dbReference type="RefSeq" id="WP_169610777.1">
    <property type="nucleotide sequence ID" value="NZ_CP051682.1"/>
</dbReference>
<dbReference type="Pfam" id="PF05359">
    <property type="entry name" value="DUF748"/>
    <property type="match status" value="1"/>
</dbReference>
<proteinExistence type="predicted"/>
<gene>
    <name evidence="8" type="ORF">HH214_20350</name>
</gene>
<dbReference type="KEGG" id="mrob:HH214_20350"/>
<dbReference type="GO" id="GO:0009306">
    <property type="term" value="P:protein secretion"/>
    <property type="evidence" value="ECO:0007669"/>
    <property type="project" value="InterPro"/>
</dbReference>
<sequence length="1722" mass="189335">MEKFGRIALKTILWIVASVIFLVLLVFVLIQVPAVQQFAKNKAVNFLEGKIHTKVQIGHITLGLPKLIVLENVYFEDQKRDTLLAGDKLKVDIDLLKLIDKKVEVNEINLQGITTKISRDKDSTFNFDYIIKAFAGEQKKEPKPEDTTSTMKFALDKIILDRINVSYKDVTTGNNVKFLLGHFDTRIKDFDLDKMKFSIPKINLSDVDAVVIQTPSGSSVAQAAAVDTATKPMNLTLNLGTIDLNKIKVNYRTNEMKAHVNLGAFTVEMDKIDLKNQKVGIKSIELNDTRAGLTLAKPQTVVKAVVKTVKKLDTLVSKPQASKGWSVALGKLTLANNDIRFDNDAQSPLRRGLDFAHMNIKDLTADIENLSYNPDTIAGKVNQLTFNDKSGFALKEFHTNFFYGPKNAYLKNLYVETPQTVLQKDVQVAYPSIATLSNDISKLSINANLDGSRLGLRDVLLLMPTMASMEPFRSTPNAVFKINGRIMGAVNNLNIPNFEVSGLSGTHIKTSAVLKGLPDVNKAYFDVNLTDFTTNRSDIFKLAPRGTIPTSVSIPEYLSLKGKLKGSMKDLNTQLNLRSSYGSVDAIAHVKNATDVNHLIYAANVKVNNLNAGALTKMPQTVGRLTLAAKVNGSGIDPKHLNVQFAADVVSAQVKGYNYRNLVARGTARNGSYVINARMKDPNINFTLDGKANMNKKYPSVTANLLVDSINLQKLNFVKDDIRFHGKLVADVPTADPDYLNGNIQLTDMLLVNKGQRIQLDTVSVKATANADSSSLRLKTPFLYAHLGGKYKLTEIGTALQGEVNKYFNTALAATPAARPTGPAKYSPEQFKFDLRIVKTPLVTQFAPDLKQLDPILINGSFDSQSGQLLVNGNMPKIIYGTNVVSNGKININTNNNALNYSLTFDQIQAGSSLKLLYPSISGNAQNNKLNLSVQIRDAAQKERYRIAGIFNVVPGAYQFSFLQNGLLLDYTEWAVNPNNSFQYGPKGILARDFAITNNNQVLSITSNPPQANAPLTVSFNNFKIETLTRLAQQDSLLIGGTINGNAVVSNVQTSPVFTSALNINDFNFKGDTVGNIAIKVNNQTANAYAANVSITGKGNQVDLNGLYYTGTPAGRLDLNLNIVNLGMKSIEGFSFGSIKEATGNITGQLKVTGTTSAPQVRGDINFNKVGFNVAMLNSYFSMPNESITFNNEGVRFNDFTLVDSTGNKAIVTGTLYTQTYTDYKFGIDIRTDNFRVINSTQADNKLYYGKLYLDSRIKVRGDMNKPVVDATLTVNDKTDMTFVLPADDPSVEDRKGVVEFIDKDAPKLDSILMAKQLDSLRKSEVTGLDVTATVNINKNANFNVVIDPRNGDVVHIQGEAHLNGGIDPSGKTSLTGTYVVNEGSYQLSYGPVNRLFKFKSGSTITWAGDPTLANINITAVYLANVPPIDLVEDQIGGTDAQRTVYKEKLPFNVNLNLTNQLLTPKISFDIVLPDSNYTVSQDVIDNVNTRLQQIRRDTNELNKQVLGVLVLGHFIGDNPLQSQGGSAGVEGAVRNSVSSLLSNQLNKLAGNLIGGVNLNFDLSSGQDYSTGVEQNRTDLNVGLSKRFLNDRLTVTVGNNFQLEGQSQPGEKTSNIAGNVTVNYRLTKDGRYMLRAYRRDQYIVIQGQVVETGIGFTLTVDYNHFKEIFSKSTRRDKELQKRKKEENKEKKEDKKEQEQEKKEQQTQSEPIQATEPKQTPTN</sequence>
<evidence type="ECO:0000313" key="9">
    <source>
        <dbReference type="Proteomes" id="UP000503278"/>
    </source>
</evidence>
<evidence type="ECO:0000256" key="5">
    <source>
        <dbReference type="SAM" id="MobiDB-lite"/>
    </source>
</evidence>